<sequence length="166" mass="17448">MTMNTEGTLGNTDPAAVPASVPAGSIVVGHDGSDCSDRALTEALELAVQLHTPVVVVRTWTIDTAPRPADWQFGYVSSFAEYAASVEASLRKDVSALAAKFSDVSVDYRVVHSGAAKGLIEISRPARMLVVGSRGHGGFTGMLLGSVSDQCVRHATCPVLVVRPRK</sequence>
<comment type="similarity">
    <text evidence="1">Belongs to the universal stress protein A family.</text>
</comment>
<dbReference type="RefSeq" id="WP_236628832.1">
    <property type="nucleotide sequence ID" value="NZ_JACHBQ010000001.1"/>
</dbReference>
<protein>
    <submittedName>
        <fullName evidence="4">Nucleotide-binding universal stress UspA family protein</fullName>
    </submittedName>
</protein>
<dbReference type="PANTHER" id="PTHR46268:SF6">
    <property type="entry name" value="UNIVERSAL STRESS PROTEIN UP12"/>
    <property type="match status" value="1"/>
</dbReference>
<evidence type="ECO:0000313" key="3">
    <source>
        <dbReference type="EMBL" id="KGJ79428.1"/>
    </source>
</evidence>
<reference evidence="4 6" key="2">
    <citation type="submission" date="2020-08" db="EMBL/GenBank/DDBJ databases">
        <title>Sequencing the genomes of 1000 actinobacteria strains.</title>
        <authorList>
            <person name="Klenk H.-P."/>
        </authorList>
    </citation>
    <scope>NUCLEOTIDE SEQUENCE [LARGE SCALE GENOMIC DNA]</scope>
    <source>
        <strain evidence="4 6">DSM 21065</strain>
    </source>
</reference>
<evidence type="ECO:0000259" key="2">
    <source>
        <dbReference type="Pfam" id="PF00582"/>
    </source>
</evidence>
<dbReference type="PRINTS" id="PR01438">
    <property type="entry name" value="UNVRSLSTRESS"/>
</dbReference>
<dbReference type="Proteomes" id="UP000029864">
    <property type="component" value="Unassembled WGS sequence"/>
</dbReference>
<dbReference type="Pfam" id="PF00582">
    <property type="entry name" value="Usp"/>
    <property type="match status" value="1"/>
</dbReference>
<organism evidence="3 5">
    <name type="scientific">Cryobacterium roopkundense</name>
    <dbReference type="NCBI Taxonomy" id="1001240"/>
    <lineage>
        <taxon>Bacteria</taxon>
        <taxon>Bacillati</taxon>
        <taxon>Actinomycetota</taxon>
        <taxon>Actinomycetes</taxon>
        <taxon>Micrococcales</taxon>
        <taxon>Microbacteriaceae</taxon>
        <taxon>Cryobacterium</taxon>
    </lineage>
</organism>
<dbReference type="PANTHER" id="PTHR46268">
    <property type="entry name" value="STRESS RESPONSE PROTEIN NHAX"/>
    <property type="match status" value="1"/>
</dbReference>
<proteinExistence type="inferred from homology"/>
<evidence type="ECO:0000313" key="4">
    <source>
        <dbReference type="EMBL" id="MBB5639846.1"/>
    </source>
</evidence>
<reference evidence="3 5" key="1">
    <citation type="submission" date="2014-08" db="EMBL/GenBank/DDBJ databases">
        <authorList>
            <person name="Sisinthy S."/>
        </authorList>
    </citation>
    <scope>NUCLEOTIDE SEQUENCE [LARGE SCALE GENOMIC DNA]</scope>
    <source>
        <strain evidence="3 5">RuG17</strain>
    </source>
</reference>
<dbReference type="CDD" id="cd00293">
    <property type="entry name" value="USP-like"/>
    <property type="match status" value="1"/>
</dbReference>
<evidence type="ECO:0000256" key="1">
    <source>
        <dbReference type="ARBA" id="ARBA00008791"/>
    </source>
</evidence>
<gene>
    <name evidence="4" type="ORF">BJ997_000394</name>
    <name evidence="3" type="ORF">GY21_05305</name>
</gene>
<dbReference type="Proteomes" id="UP000561726">
    <property type="component" value="Unassembled WGS sequence"/>
</dbReference>
<dbReference type="InterPro" id="IPR006015">
    <property type="entry name" value="Universal_stress_UspA"/>
</dbReference>
<evidence type="ECO:0000313" key="5">
    <source>
        <dbReference type="Proteomes" id="UP000029864"/>
    </source>
</evidence>
<comment type="caution">
    <text evidence="3">The sequence shown here is derived from an EMBL/GenBank/DDBJ whole genome shotgun (WGS) entry which is preliminary data.</text>
</comment>
<accession>A0A099JPN9</accession>
<dbReference type="SUPFAM" id="SSF52402">
    <property type="entry name" value="Adenine nucleotide alpha hydrolases-like"/>
    <property type="match status" value="1"/>
</dbReference>
<dbReference type="Gene3D" id="3.40.50.620">
    <property type="entry name" value="HUPs"/>
    <property type="match status" value="1"/>
</dbReference>
<dbReference type="InterPro" id="IPR006016">
    <property type="entry name" value="UspA"/>
</dbReference>
<name>A0A099JPN9_9MICO</name>
<dbReference type="eggNOG" id="COG0589">
    <property type="taxonomic scope" value="Bacteria"/>
</dbReference>
<dbReference type="AlphaFoldDB" id="A0A099JPN9"/>
<dbReference type="EMBL" id="JPXF01000014">
    <property type="protein sequence ID" value="KGJ79428.1"/>
    <property type="molecule type" value="Genomic_DNA"/>
</dbReference>
<dbReference type="InterPro" id="IPR014729">
    <property type="entry name" value="Rossmann-like_a/b/a_fold"/>
</dbReference>
<dbReference type="STRING" id="1001240.GY21_05305"/>
<dbReference type="EMBL" id="JACHBQ010000001">
    <property type="protein sequence ID" value="MBB5639846.1"/>
    <property type="molecule type" value="Genomic_DNA"/>
</dbReference>
<feature type="domain" description="UspA" evidence="2">
    <location>
        <begin position="25"/>
        <end position="163"/>
    </location>
</feature>
<keyword evidence="5" id="KW-1185">Reference proteome</keyword>
<evidence type="ECO:0000313" key="6">
    <source>
        <dbReference type="Proteomes" id="UP000561726"/>
    </source>
</evidence>